<proteinExistence type="predicted"/>
<gene>
    <name evidence="2 4" type="ORF">BDZ99DRAFT_476361</name>
</gene>
<keyword evidence="3" id="KW-1185">Reference proteome</keyword>
<evidence type="ECO:0000256" key="1">
    <source>
        <dbReference type="SAM" id="MobiDB-lite"/>
    </source>
</evidence>
<evidence type="ECO:0000313" key="2">
    <source>
        <dbReference type="EMBL" id="KAF2810158.1"/>
    </source>
</evidence>
<dbReference type="GeneID" id="54462946"/>
<organism evidence="2">
    <name type="scientific">Mytilinidion resinicola</name>
    <dbReference type="NCBI Taxonomy" id="574789"/>
    <lineage>
        <taxon>Eukaryota</taxon>
        <taxon>Fungi</taxon>
        <taxon>Dikarya</taxon>
        <taxon>Ascomycota</taxon>
        <taxon>Pezizomycotina</taxon>
        <taxon>Dothideomycetes</taxon>
        <taxon>Pleosporomycetidae</taxon>
        <taxon>Mytilinidiales</taxon>
        <taxon>Mytilinidiaceae</taxon>
        <taxon>Mytilinidion</taxon>
    </lineage>
</organism>
<reference evidence="4" key="2">
    <citation type="submission" date="2020-04" db="EMBL/GenBank/DDBJ databases">
        <authorList>
            <consortium name="NCBI Genome Project"/>
        </authorList>
    </citation>
    <scope>NUCLEOTIDE SEQUENCE</scope>
    <source>
        <strain evidence="4">CBS 304.34</strain>
    </source>
</reference>
<accession>A0A6A6YNP9</accession>
<protein>
    <submittedName>
        <fullName evidence="2 4">Uncharacterized protein</fullName>
    </submittedName>
</protein>
<evidence type="ECO:0000313" key="3">
    <source>
        <dbReference type="Proteomes" id="UP000504636"/>
    </source>
</evidence>
<feature type="region of interest" description="Disordered" evidence="1">
    <location>
        <begin position="21"/>
        <end position="44"/>
    </location>
</feature>
<dbReference type="Proteomes" id="UP000504636">
    <property type="component" value="Unplaced"/>
</dbReference>
<reference evidence="4" key="3">
    <citation type="submission" date="2025-04" db="UniProtKB">
        <authorList>
            <consortium name="RefSeq"/>
        </authorList>
    </citation>
    <scope>IDENTIFICATION</scope>
    <source>
        <strain evidence="4">CBS 304.34</strain>
    </source>
</reference>
<dbReference type="RefSeq" id="XP_033577122.1">
    <property type="nucleotide sequence ID" value="XM_033722053.1"/>
</dbReference>
<dbReference type="EMBL" id="MU003700">
    <property type="protein sequence ID" value="KAF2810158.1"/>
    <property type="molecule type" value="Genomic_DNA"/>
</dbReference>
<evidence type="ECO:0000313" key="4">
    <source>
        <dbReference type="RefSeq" id="XP_033577122.1"/>
    </source>
</evidence>
<reference evidence="2 4" key="1">
    <citation type="journal article" date="2020" name="Stud. Mycol.">
        <title>101 Dothideomycetes genomes: a test case for predicting lifestyles and emergence of pathogens.</title>
        <authorList>
            <person name="Haridas S."/>
            <person name="Albert R."/>
            <person name="Binder M."/>
            <person name="Bloem J."/>
            <person name="Labutti K."/>
            <person name="Salamov A."/>
            <person name="Andreopoulos B."/>
            <person name="Baker S."/>
            <person name="Barry K."/>
            <person name="Bills G."/>
            <person name="Bluhm B."/>
            <person name="Cannon C."/>
            <person name="Castanera R."/>
            <person name="Culley D."/>
            <person name="Daum C."/>
            <person name="Ezra D."/>
            <person name="Gonzalez J."/>
            <person name="Henrissat B."/>
            <person name="Kuo A."/>
            <person name="Liang C."/>
            <person name="Lipzen A."/>
            <person name="Lutzoni F."/>
            <person name="Magnuson J."/>
            <person name="Mondo S."/>
            <person name="Nolan M."/>
            <person name="Ohm R."/>
            <person name="Pangilinan J."/>
            <person name="Park H.-J."/>
            <person name="Ramirez L."/>
            <person name="Alfaro M."/>
            <person name="Sun H."/>
            <person name="Tritt A."/>
            <person name="Yoshinaga Y."/>
            <person name="Zwiers L.-H."/>
            <person name="Turgeon B."/>
            <person name="Goodwin S."/>
            <person name="Spatafora J."/>
            <person name="Crous P."/>
            <person name="Grigoriev I."/>
        </authorList>
    </citation>
    <scope>NUCLEOTIDE SEQUENCE</scope>
    <source>
        <strain evidence="2 4">CBS 304.34</strain>
    </source>
</reference>
<name>A0A6A6YNP9_9PEZI</name>
<sequence length="399" mass="40585">MTALPAAARGLDATARYDVYSPHRTRNMRPTRSTTLPAPGSADSSCDASLLSRRSSVAQGHLAHGTVADSAARLAGPSGRLRLVVGRQGSPPPDDSPAIGAQGLGCGGRCGVSRGLVGWCNWHASLFLFTFSSTRGWVPCPRPRADMPTRHRGSITACHVPTDLAAMEASALGSVSGRRSRPVVRARPAASVAREATGHAASADCNSSSLELSSAFQHLPAQAMPCHSAAPVRRLQPSASLFGPSGGLRDGAHFNKPAGAVVNGAGCSQAPSTPQQPMVCTGGWYRACGPRLGAVCTTPIPAPSVYMAPSAAQGCSNGGRAASSAGSAGQASAASIVCLSRHGQRGGELSSILPGAVAATAPDADRTPGDSLATDAAASRPLTFCPRPYYFKNGLLCCQ</sequence>
<dbReference type="AlphaFoldDB" id="A0A6A6YNP9"/>